<dbReference type="InterPro" id="IPR002410">
    <property type="entry name" value="Peptidase_S33"/>
</dbReference>
<dbReference type="RefSeq" id="XP_021868860.1">
    <property type="nucleotide sequence ID" value="XM_022012062.1"/>
</dbReference>
<comment type="caution">
    <text evidence="4">The sequence shown here is derived from an EMBL/GenBank/DDBJ whole genome shotgun (WGS) entry which is preliminary data.</text>
</comment>
<dbReference type="GO" id="GO:0008233">
    <property type="term" value="F:peptidase activity"/>
    <property type="evidence" value="ECO:0007669"/>
    <property type="project" value="InterPro"/>
</dbReference>
<evidence type="ECO:0000256" key="1">
    <source>
        <dbReference type="ARBA" id="ARBA00010088"/>
    </source>
</evidence>
<accession>A0A1Y1UAR2</accession>
<dbReference type="OrthoDB" id="190201at2759"/>
<comment type="similarity">
    <text evidence="1">Belongs to the peptidase S33 family.</text>
</comment>
<dbReference type="InterPro" id="IPR005945">
    <property type="entry name" value="Pro_imino_pep"/>
</dbReference>
<dbReference type="SUPFAM" id="SSF53474">
    <property type="entry name" value="alpha/beta-Hydrolases"/>
    <property type="match status" value="1"/>
</dbReference>
<evidence type="ECO:0000256" key="2">
    <source>
        <dbReference type="ARBA" id="ARBA00022801"/>
    </source>
</evidence>
<sequence>MRLNSRGTIPEPDREGYLTWYPSAFPDTLVETWYRINGSLGQAGTSSGARAPVVVLHGGPGACHNYLLDYLELLGSGRAIIMYDQVGCGRSTRLEDDTYADLWVKETFVEELHRLIRCLGLSQVALLGQSWGGDLAMSYASAYPEHVTSLVVSSGLNSGKDAAQACIGRVAELPAEHQSAIERAIATSEYESEDYTKASQEYYDRFVVDDNTAPDHVKFSFQQLSSHVYRRMWGQSEFAADGNLLRTHIENIWRITCPTLVIYGSQDELAANQPRLYAALTGCKEKHMVVIQGGKHLTWLDDPDGYFRKGH</sequence>
<dbReference type="PRINTS" id="PR00793">
    <property type="entry name" value="PROAMNOPTASE"/>
</dbReference>
<keyword evidence="5" id="KW-1185">Reference proteome</keyword>
<reference evidence="4 5" key="1">
    <citation type="submission" date="2017-03" db="EMBL/GenBank/DDBJ databases">
        <title>Widespread Adenine N6-methylation of Active Genes in Fungi.</title>
        <authorList>
            <consortium name="DOE Joint Genome Institute"/>
            <person name="Mondo S.J."/>
            <person name="Dannebaum R.O."/>
            <person name="Kuo R.C."/>
            <person name="Louie K.B."/>
            <person name="Bewick A.J."/>
            <person name="Labutti K."/>
            <person name="Haridas S."/>
            <person name="Kuo A."/>
            <person name="Salamov A."/>
            <person name="Ahrendt S.R."/>
            <person name="Lau R."/>
            <person name="Bowen B.P."/>
            <person name="Lipzen A."/>
            <person name="Sullivan W."/>
            <person name="Andreopoulos W.B."/>
            <person name="Clum A."/>
            <person name="Lindquist E."/>
            <person name="Daum C."/>
            <person name="Northen T.R."/>
            <person name="Ramamoorthy G."/>
            <person name="Schmitz R.J."/>
            <person name="Gryganskyi A."/>
            <person name="Culley D."/>
            <person name="Magnuson J."/>
            <person name="James T.Y."/>
            <person name="O'Malley M.A."/>
            <person name="Stajich J.E."/>
            <person name="Spatafora J.W."/>
            <person name="Visel A."/>
            <person name="Grigoriev I.V."/>
        </authorList>
    </citation>
    <scope>NUCLEOTIDE SEQUENCE [LARGE SCALE GENOMIC DNA]</scope>
    <source>
        <strain evidence="4 5">NRRL Y-17943</strain>
    </source>
</reference>
<dbReference type="GO" id="GO:0006508">
    <property type="term" value="P:proteolysis"/>
    <property type="evidence" value="ECO:0007669"/>
    <property type="project" value="InterPro"/>
</dbReference>
<organism evidence="4 5">
    <name type="scientific">Kockovaella imperatae</name>
    <dbReference type="NCBI Taxonomy" id="4999"/>
    <lineage>
        <taxon>Eukaryota</taxon>
        <taxon>Fungi</taxon>
        <taxon>Dikarya</taxon>
        <taxon>Basidiomycota</taxon>
        <taxon>Agaricomycotina</taxon>
        <taxon>Tremellomycetes</taxon>
        <taxon>Tremellales</taxon>
        <taxon>Cuniculitremaceae</taxon>
        <taxon>Kockovaella</taxon>
    </lineage>
</organism>
<dbReference type="GeneID" id="33553870"/>
<keyword evidence="2 4" id="KW-0378">Hydrolase</keyword>
<proteinExistence type="inferred from homology"/>
<evidence type="ECO:0000313" key="4">
    <source>
        <dbReference type="EMBL" id="ORX34597.1"/>
    </source>
</evidence>
<dbReference type="GO" id="GO:0016020">
    <property type="term" value="C:membrane"/>
    <property type="evidence" value="ECO:0007669"/>
    <property type="project" value="TreeGrafter"/>
</dbReference>
<dbReference type="Gene3D" id="3.40.50.1820">
    <property type="entry name" value="alpha/beta hydrolase"/>
    <property type="match status" value="1"/>
</dbReference>
<gene>
    <name evidence="4" type="ORF">BD324DRAFT_162029</name>
</gene>
<dbReference type="AlphaFoldDB" id="A0A1Y1UAR2"/>
<dbReference type="PANTHER" id="PTHR43798:SF33">
    <property type="entry name" value="HYDROLASE, PUTATIVE (AFU_ORTHOLOGUE AFUA_2G14860)-RELATED"/>
    <property type="match status" value="1"/>
</dbReference>
<dbReference type="InterPro" id="IPR050266">
    <property type="entry name" value="AB_hydrolase_sf"/>
</dbReference>
<dbReference type="PIRSF" id="PIRSF005539">
    <property type="entry name" value="Pept_S33_TRI_F1"/>
    <property type="match status" value="1"/>
</dbReference>
<dbReference type="InterPro" id="IPR000073">
    <property type="entry name" value="AB_hydrolase_1"/>
</dbReference>
<dbReference type="PRINTS" id="PR00111">
    <property type="entry name" value="ABHYDROLASE"/>
</dbReference>
<dbReference type="PANTHER" id="PTHR43798">
    <property type="entry name" value="MONOACYLGLYCEROL LIPASE"/>
    <property type="match status" value="1"/>
</dbReference>
<protein>
    <submittedName>
        <fullName evidence="4">Alpha/Beta hydrolase protein</fullName>
    </submittedName>
</protein>
<dbReference type="InterPro" id="IPR029058">
    <property type="entry name" value="AB_hydrolase_fold"/>
</dbReference>
<dbReference type="Proteomes" id="UP000193218">
    <property type="component" value="Unassembled WGS sequence"/>
</dbReference>
<dbReference type="STRING" id="4999.A0A1Y1UAR2"/>
<feature type="domain" description="AB hydrolase-1" evidence="3">
    <location>
        <begin position="52"/>
        <end position="303"/>
    </location>
</feature>
<name>A0A1Y1UAR2_9TREE</name>
<evidence type="ECO:0000259" key="3">
    <source>
        <dbReference type="Pfam" id="PF00561"/>
    </source>
</evidence>
<dbReference type="NCBIfam" id="TIGR01250">
    <property type="entry name" value="pro_imino_pep_2"/>
    <property type="match status" value="1"/>
</dbReference>
<dbReference type="Pfam" id="PF00561">
    <property type="entry name" value="Abhydrolase_1"/>
    <property type="match status" value="1"/>
</dbReference>
<evidence type="ECO:0000313" key="5">
    <source>
        <dbReference type="Proteomes" id="UP000193218"/>
    </source>
</evidence>
<dbReference type="EMBL" id="NBSH01000014">
    <property type="protein sequence ID" value="ORX34597.1"/>
    <property type="molecule type" value="Genomic_DNA"/>
</dbReference>
<dbReference type="InParanoid" id="A0A1Y1UAR2"/>